<gene>
    <name evidence="1" type="ORF">PMACD_LOCUS9545</name>
</gene>
<dbReference type="AlphaFoldDB" id="A0A821U1K5"/>
<reference evidence="1" key="1">
    <citation type="submission" date="2021-02" db="EMBL/GenBank/DDBJ databases">
        <authorList>
            <person name="Steward A R."/>
        </authorList>
    </citation>
    <scope>NUCLEOTIDE SEQUENCE</scope>
</reference>
<accession>A0A821U1K5</accession>
<protein>
    <submittedName>
        <fullName evidence="1">Uncharacterized protein</fullName>
    </submittedName>
</protein>
<organism evidence="1 2">
    <name type="scientific">Pieris macdunnoughi</name>
    <dbReference type="NCBI Taxonomy" id="345717"/>
    <lineage>
        <taxon>Eukaryota</taxon>
        <taxon>Metazoa</taxon>
        <taxon>Ecdysozoa</taxon>
        <taxon>Arthropoda</taxon>
        <taxon>Hexapoda</taxon>
        <taxon>Insecta</taxon>
        <taxon>Pterygota</taxon>
        <taxon>Neoptera</taxon>
        <taxon>Endopterygota</taxon>
        <taxon>Lepidoptera</taxon>
        <taxon>Glossata</taxon>
        <taxon>Ditrysia</taxon>
        <taxon>Papilionoidea</taxon>
        <taxon>Pieridae</taxon>
        <taxon>Pierinae</taxon>
        <taxon>Pieris</taxon>
    </lineage>
</organism>
<evidence type="ECO:0000313" key="2">
    <source>
        <dbReference type="Proteomes" id="UP000663880"/>
    </source>
</evidence>
<dbReference type="Proteomes" id="UP000663880">
    <property type="component" value="Unassembled WGS sequence"/>
</dbReference>
<sequence>MVLFRPTPPMLDLPGALWGWVYPQSPLLFREESDWHHRVYHRKKLNPERDKMDPCGISETKTTRVDFSPCLALPRLASPCLTLLRLALSTLNGQNSYKLVQ</sequence>
<proteinExistence type="predicted"/>
<comment type="caution">
    <text evidence="1">The sequence shown here is derived from an EMBL/GenBank/DDBJ whole genome shotgun (WGS) entry which is preliminary data.</text>
</comment>
<evidence type="ECO:0000313" key="1">
    <source>
        <dbReference type="EMBL" id="CAF4880333.1"/>
    </source>
</evidence>
<name>A0A821U1K5_9NEOP</name>
<dbReference type="EMBL" id="CAJOBZ010000027">
    <property type="protein sequence ID" value="CAF4880333.1"/>
    <property type="molecule type" value="Genomic_DNA"/>
</dbReference>
<keyword evidence="2" id="KW-1185">Reference proteome</keyword>